<accession>A0ABN8XIR8</accession>
<sequence>MHLPTSLSTFVTAEAFVTSRETLTGRMLRFRAPPGDAHRTLANAEQFTKCCGQQNECVSSESPLNGVSDAAAIIVQKQGGERKQFSTIEAQSTHHVHCRTRLARSADRHAEIRGSMRSPLL</sequence>
<dbReference type="EMBL" id="CATKSN020000213">
    <property type="protein sequence ID" value="CAI9149284.1"/>
    <property type="molecule type" value="Genomic_DNA"/>
</dbReference>
<gene>
    <name evidence="1" type="ORF">MRATA1EN1_LOCUS30902</name>
</gene>
<organism evidence="1 2">
    <name type="scientific">Rangifer tarandus platyrhynchus</name>
    <name type="common">Svalbard reindeer</name>
    <dbReference type="NCBI Taxonomy" id="3082113"/>
    <lineage>
        <taxon>Eukaryota</taxon>
        <taxon>Metazoa</taxon>
        <taxon>Chordata</taxon>
        <taxon>Craniata</taxon>
        <taxon>Vertebrata</taxon>
        <taxon>Euteleostomi</taxon>
        <taxon>Mammalia</taxon>
        <taxon>Eutheria</taxon>
        <taxon>Laurasiatheria</taxon>
        <taxon>Artiodactyla</taxon>
        <taxon>Ruminantia</taxon>
        <taxon>Pecora</taxon>
        <taxon>Cervidae</taxon>
        <taxon>Odocoileinae</taxon>
        <taxon>Rangifer</taxon>
    </lineage>
</organism>
<comment type="caution">
    <text evidence="1">The sequence shown here is derived from an EMBL/GenBank/DDBJ whole genome shotgun (WGS) entry which is preliminary data.</text>
</comment>
<dbReference type="Proteomes" id="UP001176941">
    <property type="component" value="Unassembled WGS sequence"/>
</dbReference>
<keyword evidence="2" id="KW-1185">Reference proteome</keyword>
<evidence type="ECO:0000313" key="1">
    <source>
        <dbReference type="EMBL" id="CAI9149284.1"/>
    </source>
</evidence>
<proteinExistence type="predicted"/>
<protein>
    <submittedName>
        <fullName evidence="1">Uncharacterized protein</fullName>
    </submittedName>
</protein>
<reference evidence="1" key="1">
    <citation type="submission" date="2023-04" db="EMBL/GenBank/DDBJ databases">
        <authorList>
            <consortium name="ELIXIR-Norway"/>
        </authorList>
    </citation>
    <scope>NUCLEOTIDE SEQUENCE [LARGE SCALE GENOMIC DNA]</scope>
</reference>
<evidence type="ECO:0000313" key="2">
    <source>
        <dbReference type="Proteomes" id="UP001176941"/>
    </source>
</evidence>
<name>A0ABN8XIR8_RANTA</name>